<keyword evidence="2" id="KW-0408">Iron</keyword>
<sequence length="300" mass="34140">MCDGGGLVLNRLIGTQEMDILNPFILLDEIDSTSPEEYSYGFPCHPHRGLQLVTYMLEGEMAHTDSLGNNETLKEGDLQWILAGKGIYHSEMPVIKNEDNKLWVIHYWVTLPKQHKMINPDYQHISSSKVPQIKYQRGNASFEIKVISGHYENYKSPLNSIGITPNVVDIKMQFLVPSINQDQLFSEPISINLCGNSNSFILVLSGSISINQSKLIDQGHFIVFNNNKNSKKFKESDEYDDINSTELVQEDRLIQITSNNNFRIMFFSAEILNEPIVKFGPFAMNSITEIHQCFIDFKGV</sequence>
<feature type="binding site" evidence="2">
    <location>
        <position position="45"/>
    </location>
    <ligand>
        <name>Fe cation</name>
        <dbReference type="ChEBI" id="CHEBI:24875"/>
    </ligand>
</feature>
<dbReference type="Proteomes" id="UP000001064">
    <property type="component" value="Unassembled WGS sequence"/>
</dbReference>
<dbReference type="CDD" id="cd02909">
    <property type="entry name" value="cupin_pirin_N"/>
    <property type="match status" value="1"/>
</dbReference>
<feature type="binding site" evidence="2">
    <location>
        <position position="47"/>
    </location>
    <ligand>
        <name>Fe cation</name>
        <dbReference type="ChEBI" id="CHEBI:24875"/>
    </ligand>
</feature>
<dbReference type="STRING" id="5786.F1A5M1"/>
<feature type="binding site" evidence="2">
    <location>
        <position position="89"/>
    </location>
    <ligand>
        <name>Fe cation</name>
        <dbReference type="ChEBI" id="CHEBI:24875"/>
    </ligand>
</feature>
<dbReference type="InParanoid" id="F1A5M1"/>
<organism evidence="6 7">
    <name type="scientific">Dictyostelium purpureum</name>
    <name type="common">Slime mold</name>
    <dbReference type="NCBI Taxonomy" id="5786"/>
    <lineage>
        <taxon>Eukaryota</taxon>
        <taxon>Amoebozoa</taxon>
        <taxon>Evosea</taxon>
        <taxon>Eumycetozoa</taxon>
        <taxon>Dictyostelia</taxon>
        <taxon>Dictyosteliales</taxon>
        <taxon>Dictyosteliaceae</taxon>
        <taxon>Dictyostelium</taxon>
    </lineage>
</organism>
<gene>
    <name evidence="6" type="ORF">DICPUDRAFT_44167</name>
</gene>
<dbReference type="PIRSF" id="PIRSF006232">
    <property type="entry name" value="Pirin"/>
    <property type="match status" value="1"/>
</dbReference>
<feature type="domain" description="Pirin C-terminal" evidence="5">
    <location>
        <begin position="249"/>
        <end position="298"/>
    </location>
</feature>
<proteinExistence type="inferred from homology"/>
<dbReference type="InterPro" id="IPR014710">
    <property type="entry name" value="RmlC-like_jellyroll"/>
</dbReference>
<dbReference type="PANTHER" id="PTHR13903:SF8">
    <property type="entry name" value="PIRIN"/>
    <property type="match status" value="1"/>
</dbReference>
<evidence type="ECO:0000259" key="5">
    <source>
        <dbReference type="Pfam" id="PF05726"/>
    </source>
</evidence>
<dbReference type="GeneID" id="10510842"/>
<dbReference type="EMBL" id="GL871612">
    <property type="protein sequence ID" value="EGC28512.1"/>
    <property type="molecule type" value="Genomic_DNA"/>
</dbReference>
<dbReference type="SUPFAM" id="SSF51182">
    <property type="entry name" value="RmlC-like cupins"/>
    <property type="match status" value="1"/>
</dbReference>
<dbReference type="OMA" id="KLWVIHY"/>
<feature type="binding site" evidence="2">
    <location>
        <position position="91"/>
    </location>
    <ligand>
        <name>Fe cation</name>
        <dbReference type="ChEBI" id="CHEBI:24875"/>
    </ligand>
</feature>
<dbReference type="InterPro" id="IPR012093">
    <property type="entry name" value="Pirin"/>
</dbReference>
<dbReference type="InterPro" id="IPR008778">
    <property type="entry name" value="Pirin_C_dom"/>
</dbReference>
<feature type="domain" description="Pirin N-terminal" evidence="4">
    <location>
        <begin position="11"/>
        <end position="109"/>
    </location>
</feature>
<comment type="similarity">
    <text evidence="1 3">Belongs to the pirin family.</text>
</comment>
<evidence type="ECO:0000256" key="2">
    <source>
        <dbReference type="PIRSR" id="PIRSR006232-1"/>
    </source>
</evidence>
<dbReference type="RefSeq" id="XP_003294966.1">
    <property type="nucleotide sequence ID" value="XM_003294918.1"/>
</dbReference>
<dbReference type="Pfam" id="PF05726">
    <property type="entry name" value="Pirin_C"/>
    <property type="match status" value="1"/>
</dbReference>
<name>F1A5M1_DICPU</name>
<reference evidence="7" key="1">
    <citation type="journal article" date="2011" name="Genome Biol.">
        <title>Comparative genomics of the social amoebae Dictyostelium discoideum and Dictyostelium purpureum.</title>
        <authorList>
            <consortium name="US DOE Joint Genome Institute (JGI-PGF)"/>
            <person name="Sucgang R."/>
            <person name="Kuo A."/>
            <person name="Tian X."/>
            <person name="Salerno W."/>
            <person name="Parikh A."/>
            <person name="Feasley C.L."/>
            <person name="Dalin E."/>
            <person name="Tu H."/>
            <person name="Huang E."/>
            <person name="Barry K."/>
            <person name="Lindquist E."/>
            <person name="Shapiro H."/>
            <person name="Bruce D."/>
            <person name="Schmutz J."/>
            <person name="Salamov A."/>
            <person name="Fey P."/>
            <person name="Gaudet P."/>
            <person name="Anjard C."/>
            <person name="Babu M.M."/>
            <person name="Basu S."/>
            <person name="Bushmanova Y."/>
            <person name="van der Wel H."/>
            <person name="Katoh-Kurasawa M."/>
            <person name="Dinh C."/>
            <person name="Coutinho P.M."/>
            <person name="Saito T."/>
            <person name="Elias M."/>
            <person name="Schaap P."/>
            <person name="Kay R.R."/>
            <person name="Henrissat B."/>
            <person name="Eichinger L."/>
            <person name="Rivero F."/>
            <person name="Putnam N.H."/>
            <person name="West C.M."/>
            <person name="Loomis W.F."/>
            <person name="Chisholm R.L."/>
            <person name="Shaulsky G."/>
            <person name="Strassmann J.E."/>
            <person name="Queller D.C."/>
            <person name="Kuspa A."/>
            <person name="Grigoriev I.V."/>
        </authorList>
    </citation>
    <scope>NUCLEOTIDE SEQUENCE [LARGE SCALE GENOMIC DNA]</scope>
    <source>
        <strain evidence="7">QSDP1</strain>
    </source>
</reference>
<evidence type="ECO:0000259" key="4">
    <source>
        <dbReference type="Pfam" id="PF02678"/>
    </source>
</evidence>
<dbReference type="eggNOG" id="ENOG502STQ2">
    <property type="taxonomic scope" value="Eukaryota"/>
</dbReference>
<dbReference type="InterPro" id="IPR011051">
    <property type="entry name" value="RmlC_Cupin_sf"/>
</dbReference>
<dbReference type="PANTHER" id="PTHR13903">
    <property type="entry name" value="PIRIN-RELATED"/>
    <property type="match status" value="1"/>
</dbReference>
<evidence type="ECO:0000313" key="6">
    <source>
        <dbReference type="EMBL" id="EGC28512.1"/>
    </source>
</evidence>
<accession>F1A5M1</accession>
<comment type="cofactor">
    <cofactor evidence="2">
        <name>Fe cation</name>
        <dbReference type="ChEBI" id="CHEBI:24875"/>
    </cofactor>
    <text evidence="2">Binds 1 Fe cation per subunit.</text>
</comment>
<dbReference type="Gene3D" id="2.60.120.10">
    <property type="entry name" value="Jelly Rolls"/>
    <property type="match status" value="2"/>
</dbReference>
<dbReference type="Pfam" id="PF02678">
    <property type="entry name" value="Pirin"/>
    <property type="match status" value="1"/>
</dbReference>
<dbReference type="KEGG" id="dpp:DICPUDRAFT_44167"/>
<keyword evidence="7" id="KW-1185">Reference proteome</keyword>
<dbReference type="GO" id="GO:0046872">
    <property type="term" value="F:metal ion binding"/>
    <property type="evidence" value="ECO:0007669"/>
    <property type="project" value="UniProtKB-KW"/>
</dbReference>
<dbReference type="VEuPathDB" id="AmoebaDB:DICPUDRAFT_44167"/>
<evidence type="ECO:0000313" key="7">
    <source>
        <dbReference type="Proteomes" id="UP000001064"/>
    </source>
</evidence>
<evidence type="ECO:0000256" key="1">
    <source>
        <dbReference type="ARBA" id="ARBA00008416"/>
    </source>
</evidence>
<evidence type="ECO:0000256" key="3">
    <source>
        <dbReference type="RuleBase" id="RU003457"/>
    </source>
</evidence>
<dbReference type="OrthoDB" id="18861at2759"/>
<keyword evidence="2" id="KW-0479">Metal-binding</keyword>
<dbReference type="AlphaFoldDB" id="F1A5M1"/>
<evidence type="ECO:0008006" key="8">
    <source>
        <dbReference type="Google" id="ProtNLM"/>
    </source>
</evidence>
<protein>
    <recommendedName>
        <fullName evidence="8">Pirin N-terminal domain-containing protein</fullName>
    </recommendedName>
</protein>
<dbReference type="InterPro" id="IPR003829">
    <property type="entry name" value="Pirin_N_dom"/>
</dbReference>